<sequence length="333" mass="34987">MTESLLTTYDSLLFDLDGTVWEGGRLLPHAQKYLTTASIPVMYITNNASRGPEVVAEILTKLGVPTDERHVVTSAQAAVEFAQQRLQPGDPVYVLGSESFKNLARHGGLRVVDSADDNPKAVLHGHNPETGWAELSEAALSIRNGAYYFASNLDTTLPMERGLMVGNGSMVAAVTTATGVTPLSAGKPEPAMFHSAAAKVQSTRPLAVGDRLNTDIAGGVAANMDTFHVLTGVSRHWALVHAEPTERPTYIAEDLRGLDLPAAELTPHAQAGFAARRADDNTIVLTSGDASGGGAVEALRTVLAVAWTDPSAGFTGEVVPADAGAERALAGWQ</sequence>
<proteinExistence type="predicted"/>
<evidence type="ECO:0000313" key="2">
    <source>
        <dbReference type="Proteomes" id="UP000249886"/>
    </source>
</evidence>
<dbReference type="PANTHER" id="PTHR19288:SF95">
    <property type="entry name" value="D-GLYCEROL 3-PHOSPHATE PHOSPHATASE"/>
    <property type="match status" value="1"/>
</dbReference>
<dbReference type="EMBL" id="UARK01000026">
    <property type="protein sequence ID" value="SPW31210.1"/>
    <property type="molecule type" value="Genomic_DNA"/>
</dbReference>
<dbReference type="AlphaFoldDB" id="A0A6H9XKJ9"/>
<dbReference type="Proteomes" id="UP000249886">
    <property type="component" value="Unassembled WGS sequence"/>
</dbReference>
<dbReference type="NCBIfam" id="TIGR01460">
    <property type="entry name" value="HAD-SF-IIA"/>
    <property type="match status" value="1"/>
</dbReference>
<dbReference type="InterPro" id="IPR023214">
    <property type="entry name" value="HAD_sf"/>
</dbReference>
<dbReference type="GO" id="GO:0016791">
    <property type="term" value="F:phosphatase activity"/>
    <property type="evidence" value="ECO:0007669"/>
    <property type="project" value="TreeGrafter"/>
</dbReference>
<dbReference type="Pfam" id="PF13344">
    <property type="entry name" value="Hydrolase_6"/>
    <property type="match status" value="1"/>
</dbReference>
<organism evidence="1 2">
    <name type="scientific">Corynebacterium matruchotii</name>
    <dbReference type="NCBI Taxonomy" id="43768"/>
    <lineage>
        <taxon>Bacteria</taxon>
        <taxon>Bacillati</taxon>
        <taxon>Actinomycetota</taxon>
        <taxon>Actinomycetes</taxon>
        <taxon>Mycobacteriales</taxon>
        <taxon>Corynebacteriaceae</taxon>
        <taxon>Corynebacterium</taxon>
    </lineage>
</organism>
<name>A0A6H9XKJ9_9CORY</name>
<reference evidence="1 2" key="1">
    <citation type="submission" date="2018-06" db="EMBL/GenBank/DDBJ databases">
        <authorList>
            <consortium name="Pathogen Informatics"/>
            <person name="Doyle S."/>
        </authorList>
    </citation>
    <scope>NUCLEOTIDE SEQUENCE [LARGE SCALE GENOMIC DNA]</scope>
    <source>
        <strain evidence="1 2">NCTC10254</strain>
    </source>
</reference>
<dbReference type="Pfam" id="PF13242">
    <property type="entry name" value="Hydrolase_like"/>
    <property type="match status" value="1"/>
</dbReference>
<dbReference type="PANTHER" id="PTHR19288">
    <property type="entry name" value="4-NITROPHENYLPHOSPHATASE-RELATED"/>
    <property type="match status" value="1"/>
</dbReference>
<accession>A0A6H9XKJ9</accession>
<dbReference type="InterPro" id="IPR006357">
    <property type="entry name" value="HAD-SF_hydro_IIA"/>
</dbReference>
<keyword evidence="1" id="KW-0378">Hydrolase</keyword>
<dbReference type="EC" id="3.-.-.-" evidence="1"/>
<dbReference type="RefSeq" id="WP_005525612.1">
    <property type="nucleotide sequence ID" value="NZ_CP050134.2"/>
</dbReference>
<comment type="caution">
    <text evidence="1">The sequence shown here is derived from an EMBL/GenBank/DDBJ whole genome shotgun (WGS) entry which is preliminary data.</text>
</comment>
<dbReference type="GeneID" id="84573811"/>
<dbReference type="GO" id="GO:0005737">
    <property type="term" value="C:cytoplasm"/>
    <property type="evidence" value="ECO:0007669"/>
    <property type="project" value="TreeGrafter"/>
</dbReference>
<dbReference type="InterPro" id="IPR036412">
    <property type="entry name" value="HAD-like_sf"/>
</dbReference>
<gene>
    <name evidence="1" type="primary">yutF</name>
    <name evidence="1" type="ORF">NCTC10254_02013</name>
</gene>
<evidence type="ECO:0000313" key="1">
    <source>
        <dbReference type="EMBL" id="SPW31210.1"/>
    </source>
</evidence>
<dbReference type="SUPFAM" id="SSF56784">
    <property type="entry name" value="HAD-like"/>
    <property type="match status" value="1"/>
</dbReference>
<protein>
    <submittedName>
        <fullName evidence="1">Predicted sugar phosphatase of the HAD superfamily</fullName>
        <ecNumber evidence="1">3.-.-.-</ecNumber>
    </submittedName>
</protein>
<dbReference type="Gene3D" id="3.40.50.1000">
    <property type="entry name" value="HAD superfamily/HAD-like"/>
    <property type="match status" value="2"/>
</dbReference>